<feature type="chain" id="PRO_5012526894" description="Peptidase C39-like domain-containing protein" evidence="1">
    <location>
        <begin position="40"/>
        <end position="224"/>
    </location>
</feature>
<keyword evidence="1" id="KW-0732">Signal</keyword>
<accession>A0A1T3NP47</accession>
<proteinExistence type="predicted"/>
<gene>
    <name evidence="2" type="ORF">B4N89_31285</name>
</gene>
<reference evidence="2 3" key="1">
    <citation type="submission" date="2017-03" db="EMBL/GenBank/DDBJ databases">
        <title>Draft genome sequence of Streptomyces scabrisporus NF3, endophyte isolated from Amphipterygium adstringens.</title>
        <authorList>
            <person name="Vazquez M."/>
            <person name="Ceapa C.D."/>
            <person name="Rodriguez Luna D."/>
            <person name="Sanchez Esquivel S."/>
        </authorList>
    </citation>
    <scope>NUCLEOTIDE SEQUENCE [LARGE SCALE GENOMIC DNA]</scope>
    <source>
        <strain evidence="2 3">NF3</strain>
    </source>
</reference>
<dbReference type="RefSeq" id="WP_078979858.1">
    <property type="nucleotide sequence ID" value="NZ_MWQN01000002.1"/>
</dbReference>
<keyword evidence="3" id="KW-1185">Reference proteome</keyword>
<evidence type="ECO:0000313" key="2">
    <source>
        <dbReference type="EMBL" id="OPC78657.1"/>
    </source>
</evidence>
<comment type="caution">
    <text evidence="2">The sequence shown here is derived from an EMBL/GenBank/DDBJ whole genome shotgun (WGS) entry which is preliminary data.</text>
</comment>
<dbReference type="Pfam" id="PF12385">
    <property type="entry name" value="Peptidase_C70"/>
    <property type="match status" value="1"/>
</dbReference>
<protein>
    <recommendedName>
        <fullName evidence="4">Peptidase C39-like domain-containing protein</fullName>
    </recommendedName>
</protein>
<name>A0A1T3NP47_9ACTN</name>
<evidence type="ECO:0000256" key="1">
    <source>
        <dbReference type="SAM" id="SignalP"/>
    </source>
</evidence>
<dbReference type="EMBL" id="MWQN01000002">
    <property type="protein sequence ID" value="OPC78657.1"/>
    <property type="molecule type" value="Genomic_DNA"/>
</dbReference>
<dbReference type="InterPro" id="IPR022118">
    <property type="entry name" value="Peptidase_C70_AvrRpt2"/>
</dbReference>
<dbReference type="Proteomes" id="UP000190037">
    <property type="component" value="Unassembled WGS sequence"/>
</dbReference>
<dbReference type="Gene3D" id="3.90.70.10">
    <property type="entry name" value="Cysteine proteinases"/>
    <property type="match status" value="1"/>
</dbReference>
<feature type="signal peptide" evidence="1">
    <location>
        <begin position="1"/>
        <end position="39"/>
    </location>
</feature>
<dbReference type="AlphaFoldDB" id="A0A1T3NP47"/>
<evidence type="ECO:0000313" key="3">
    <source>
        <dbReference type="Proteomes" id="UP000190037"/>
    </source>
</evidence>
<evidence type="ECO:0008006" key="4">
    <source>
        <dbReference type="Google" id="ProtNLM"/>
    </source>
</evidence>
<dbReference type="STRING" id="159449.B4N89_31285"/>
<sequence length="224" mass="23946">MTRTSPGTGPASGRRGAAVTLAVVALLSALFAVPSAASASAPAAGSGSGSATASVATDVAAPVALGAKRLNITMQAQQKSNWCWAGAGNTIATWYGRGYNQNQFCNAAFGRSQNTECPNSQANLGNVQNALRWAGINSGSYVNGWLQYSTVQTEINANRPIETRIQWSSGGGHMHVIYGYDTAQSWVYWGDPWPSSTRYNWASHNWYVDNNEFSWTHSLYRIGA</sequence>
<organism evidence="2 3">
    <name type="scientific">Embleya scabrispora</name>
    <dbReference type="NCBI Taxonomy" id="159449"/>
    <lineage>
        <taxon>Bacteria</taxon>
        <taxon>Bacillati</taxon>
        <taxon>Actinomycetota</taxon>
        <taxon>Actinomycetes</taxon>
        <taxon>Kitasatosporales</taxon>
        <taxon>Streptomycetaceae</taxon>
        <taxon>Embleya</taxon>
    </lineage>
</organism>
<dbReference type="OrthoDB" id="5148996at2"/>